<dbReference type="InterPro" id="IPR018184">
    <property type="entry name" value="Integrin_alpha_C_CS"/>
</dbReference>
<dbReference type="Gene3D" id="2.60.40.1530">
    <property type="entry name" value="ntegrin, alpha v. Chain A, domain 4"/>
    <property type="match status" value="1"/>
</dbReference>
<dbReference type="SMART" id="SM00327">
    <property type="entry name" value="VWA"/>
    <property type="match status" value="1"/>
</dbReference>
<dbReference type="GO" id="GO:0008305">
    <property type="term" value="C:integrin complex"/>
    <property type="evidence" value="ECO:0007669"/>
    <property type="project" value="InterPro"/>
</dbReference>
<dbReference type="Gene3D" id="3.40.50.410">
    <property type="entry name" value="von Willebrand factor, type A domain"/>
    <property type="match status" value="1"/>
</dbReference>
<evidence type="ECO:0000256" key="16">
    <source>
        <dbReference type="RuleBase" id="RU003762"/>
    </source>
</evidence>
<feature type="chain" id="PRO_5042316318" evidence="16">
    <location>
        <begin position="22"/>
        <end position="1199"/>
    </location>
</feature>
<feature type="signal peptide" evidence="16">
    <location>
        <begin position="1"/>
        <end position="21"/>
    </location>
</feature>
<evidence type="ECO:0000256" key="7">
    <source>
        <dbReference type="ARBA" id="ARBA00022837"/>
    </source>
</evidence>
<evidence type="ECO:0000259" key="17">
    <source>
        <dbReference type="PROSITE" id="PS50234"/>
    </source>
</evidence>
<dbReference type="Proteomes" id="UP001318040">
    <property type="component" value="Chromosome 13"/>
</dbReference>
<dbReference type="InterPro" id="IPR048285">
    <property type="entry name" value="Integrin_alpha_Ig-like_2"/>
</dbReference>
<evidence type="ECO:0000256" key="4">
    <source>
        <dbReference type="ARBA" id="ARBA00022723"/>
    </source>
</evidence>
<feature type="repeat" description="FG-GAP" evidence="15">
    <location>
        <begin position="537"/>
        <end position="594"/>
    </location>
</feature>
<dbReference type="GO" id="GO:0033627">
    <property type="term" value="P:cell adhesion mediated by integrin"/>
    <property type="evidence" value="ECO:0007669"/>
    <property type="project" value="TreeGrafter"/>
</dbReference>
<dbReference type="SUPFAM" id="SSF69318">
    <property type="entry name" value="Integrin alpha N-terminal domain"/>
    <property type="match status" value="1"/>
</dbReference>
<dbReference type="PRINTS" id="PR00453">
    <property type="entry name" value="VWFADOMAIN"/>
</dbReference>
<dbReference type="PROSITE" id="PS50234">
    <property type="entry name" value="VWFA"/>
    <property type="match status" value="1"/>
</dbReference>
<dbReference type="FunFam" id="3.40.50.410:FF:000012">
    <property type="entry name" value="Integrin, alpha 10"/>
    <property type="match status" value="1"/>
</dbReference>
<evidence type="ECO:0000256" key="2">
    <source>
        <dbReference type="ARBA" id="ARBA00008054"/>
    </source>
</evidence>
<keyword evidence="10 16" id="KW-0401">Integrin</keyword>
<dbReference type="InterPro" id="IPR000413">
    <property type="entry name" value="Integrin_alpha"/>
</dbReference>
<organism evidence="18 19">
    <name type="scientific">Petromyzon marinus</name>
    <name type="common">Sea lamprey</name>
    <dbReference type="NCBI Taxonomy" id="7757"/>
    <lineage>
        <taxon>Eukaryota</taxon>
        <taxon>Metazoa</taxon>
        <taxon>Chordata</taxon>
        <taxon>Craniata</taxon>
        <taxon>Vertebrata</taxon>
        <taxon>Cyclostomata</taxon>
        <taxon>Hyperoartia</taxon>
        <taxon>Petromyzontiformes</taxon>
        <taxon>Petromyzontidae</taxon>
        <taxon>Petromyzon</taxon>
    </lineage>
</organism>
<keyword evidence="8 16" id="KW-0130">Cell adhesion</keyword>
<reference evidence="19" key="1">
    <citation type="submission" date="2025-08" db="UniProtKB">
        <authorList>
            <consortium name="RefSeq"/>
        </authorList>
    </citation>
    <scope>IDENTIFICATION</scope>
    <source>
        <tissue evidence="19">Sperm</tissue>
    </source>
</reference>
<evidence type="ECO:0000256" key="6">
    <source>
        <dbReference type="ARBA" id="ARBA00022737"/>
    </source>
</evidence>
<dbReference type="Gene3D" id="2.60.40.1510">
    <property type="entry name" value="ntegrin, alpha v. Chain A, domain 3"/>
    <property type="match status" value="1"/>
</dbReference>
<dbReference type="InterPro" id="IPR013519">
    <property type="entry name" value="Int_alpha_beta-p"/>
</dbReference>
<keyword evidence="13 16" id="KW-0675">Receptor</keyword>
<dbReference type="Gene3D" id="1.20.5.930">
    <property type="entry name" value="Bicelle-embedded integrin alpha(iib) transmembrane segment"/>
    <property type="match status" value="1"/>
</dbReference>
<dbReference type="GO" id="GO:0009897">
    <property type="term" value="C:external side of plasma membrane"/>
    <property type="evidence" value="ECO:0007669"/>
    <property type="project" value="TreeGrafter"/>
</dbReference>
<dbReference type="AlphaFoldDB" id="A0AAJ7T2N7"/>
<feature type="repeat" description="FG-GAP" evidence="15">
    <location>
        <begin position="25"/>
        <end position="84"/>
    </location>
</feature>
<dbReference type="Pfam" id="PF20806">
    <property type="entry name" value="Integrin_A_Ig_3"/>
    <property type="match status" value="1"/>
</dbReference>
<dbReference type="Pfam" id="PF20805">
    <property type="entry name" value="Integrin_A_Ig_2"/>
    <property type="match status" value="1"/>
</dbReference>
<evidence type="ECO:0000256" key="12">
    <source>
        <dbReference type="ARBA" id="ARBA00023157"/>
    </source>
</evidence>
<keyword evidence="6" id="KW-0677">Repeat</keyword>
<dbReference type="Pfam" id="PF08441">
    <property type="entry name" value="Integrin_A_Ig_1"/>
    <property type="match status" value="1"/>
</dbReference>
<keyword evidence="3 16" id="KW-0812">Transmembrane</keyword>
<dbReference type="SUPFAM" id="SSF69179">
    <property type="entry name" value="Integrin domains"/>
    <property type="match status" value="3"/>
</dbReference>
<dbReference type="Gene3D" id="2.60.40.1460">
    <property type="entry name" value="Integrin domains. Chain A, domain 2"/>
    <property type="match status" value="1"/>
</dbReference>
<dbReference type="GO" id="GO:0007160">
    <property type="term" value="P:cell-matrix adhesion"/>
    <property type="evidence" value="ECO:0007669"/>
    <property type="project" value="TreeGrafter"/>
</dbReference>
<name>A0AAJ7T2N7_PETMA</name>
<feature type="domain" description="VWFA" evidence="17">
    <location>
        <begin position="167"/>
        <end position="350"/>
    </location>
</feature>
<dbReference type="InterPro" id="IPR013517">
    <property type="entry name" value="FG-GAP"/>
</dbReference>
<feature type="transmembrane region" description="Helical" evidence="16">
    <location>
        <begin position="1143"/>
        <end position="1165"/>
    </location>
</feature>
<evidence type="ECO:0000256" key="8">
    <source>
        <dbReference type="ARBA" id="ARBA00022889"/>
    </source>
</evidence>
<dbReference type="GeneID" id="116941957"/>
<dbReference type="InterPro" id="IPR032695">
    <property type="entry name" value="Integrin_dom_sf"/>
</dbReference>
<dbReference type="GO" id="GO:0098609">
    <property type="term" value="P:cell-cell adhesion"/>
    <property type="evidence" value="ECO:0007669"/>
    <property type="project" value="TreeGrafter"/>
</dbReference>
<dbReference type="SUPFAM" id="SSF53300">
    <property type="entry name" value="vWA-like"/>
    <property type="match status" value="1"/>
</dbReference>
<sequence>MGFRTEGLVCLLTLTQGVCWAFNIGTKNAQFYDGPEDAQFGYTVRQYAERSSNWLLVGAPSLLSSGPRTGDLYKCPVPSRNGNCEKLQFSDSITIPDVSEVRENMSLGLSLAVHPRTKSIMSCAPLWAHECGSLYFPVGACAVAGPNFQQLGSPFAPTMTGCRSFLDIVLVLDGSNSIWPWPSVLDFLSSILETFSIGPGQTQVGIMQYGETVSNEMNLNQFTNKAQLKIAASKIPQRGGKVTNTAMGIEAARATAFLPENGGRAEASKVMIVVTDGESSDAYKLPGVIKDCNDDGITRFGIAVLDYYISSNMNVEKLQAEIRSIASTPTEKYYFDVKSTGALVDITKALGERIYSLEGTSDISTFEMELSEAGFSILPVKDGWLLGAVGAFDWLGTVLHVPDAGGAGSVLLPRAALAAEFPPSLKNHNNYLGYSLSSASLQGKTLYIAGAPRYNHTGKVVTFGMDDTSRDYAIRQSLVGQQIGSYFGGEVCAMDVDGDSVSDVLLVAAPMFMDSSSRETGRVYLYTFSPQGVLEWSAHLSPAESQDSRFGSALAAVPDLNQDGWGELAVGAPLEDERQGAVYLFQGHGRSLRTTHVQRVAASTLGLHRLQYFGRALHGMLDMDRSGIPDLAVGANGKAVLLWSRAIARVSVTVKFNPNKINMMDKTCKGLGQDAVCVMAQMCLSANVRPAQMASSLLELVYNMTLDPVRSVSRAHFVGGVERTLQGTATVRPDTSSPFCRDYTFYVMELADIVKPLELRVDLALKDPEQGPVLDVEELSSKIFELPFTKDCGTDERCETDLVLTLEHDIKGTRESPYVVRSERKKHVVSITLENRRENAYNTRLNFTYSPNQELRNIDTEDGDVSVDCTVHKDHPHSQLCKIGFPVFRASAKMTIRFIFEFSRKNIMSTASFSAEVKSDSEETAQQLENNSARISVPLYYEADIILFRDSNLAQLEVNDKPQRLDIIKGLDDIGPELKYTFKVQKFGFPLPEEIKLKISLPMFTAQKNRLLYVTNVHSSPPEMMKCDTTGIVDPLNIAKHQYEVQQTTEDLSNVEKLTCPDVQCSVFTCTLGRLDEGKDASVTVTSRFWNTTFATAKFKSVKLVSRGRLELGPSSFLLIPKGSEERTVELEVTRLENGEVPVGIIIGSIIGGLLLLALLIFGLWKLGFFQRRYKQLLQDAGPEGGETNPLSDMNTIEE</sequence>
<dbReference type="GO" id="GO:0005178">
    <property type="term" value="F:integrin binding"/>
    <property type="evidence" value="ECO:0007669"/>
    <property type="project" value="TreeGrafter"/>
</dbReference>
<evidence type="ECO:0000256" key="3">
    <source>
        <dbReference type="ARBA" id="ARBA00022692"/>
    </source>
</evidence>
<dbReference type="RefSeq" id="XP_032809280.1">
    <property type="nucleotide sequence ID" value="XM_032953389.1"/>
</dbReference>
<evidence type="ECO:0000256" key="9">
    <source>
        <dbReference type="ARBA" id="ARBA00022989"/>
    </source>
</evidence>
<dbReference type="KEGG" id="pmrn:116941957"/>
<feature type="repeat" description="FG-GAP" evidence="15">
    <location>
        <begin position="473"/>
        <end position="535"/>
    </location>
</feature>
<gene>
    <name evidence="19" type="primary">LOC116941957</name>
</gene>
<dbReference type="Gene3D" id="2.130.10.130">
    <property type="entry name" value="Integrin alpha, N-terminal"/>
    <property type="match status" value="2"/>
</dbReference>
<dbReference type="SMART" id="SM00191">
    <property type="entry name" value="Int_alpha"/>
    <property type="match status" value="5"/>
</dbReference>
<dbReference type="InterPro" id="IPR002035">
    <property type="entry name" value="VWF_A"/>
</dbReference>
<evidence type="ECO:0000313" key="18">
    <source>
        <dbReference type="Proteomes" id="UP001318040"/>
    </source>
</evidence>
<evidence type="ECO:0000256" key="11">
    <source>
        <dbReference type="ARBA" id="ARBA00023136"/>
    </source>
</evidence>
<feature type="repeat" description="FG-GAP" evidence="15">
    <location>
        <begin position="598"/>
        <end position="659"/>
    </location>
</feature>
<evidence type="ECO:0000256" key="1">
    <source>
        <dbReference type="ARBA" id="ARBA00004479"/>
    </source>
</evidence>
<comment type="similarity">
    <text evidence="2 16">Belongs to the integrin alpha chain family.</text>
</comment>
<dbReference type="InterPro" id="IPR036465">
    <property type="entry name" value="vWFA_dom_sf"/>
</dbReference>
<evidence type="ECO:0000256" key="5">
    <source>
        <dbReference type="ARBA" id="ARBA00022729"/>
    </source>
</evidence>
<dbReference type="GO" id="GO:0007229">
    <property type="term" value="P:integrin-mediated signaling pathway"/>
    <property type="evidence" value="ECO:0007669"/>
    <property type="project" value="UniProtKB-KW"/>
</dbReference>
<evidence type="ECO:0000256" key="13">
    <source>
        <dbReference type="ARBA" id="ARBA00023170"/>
    </source>
</evidence>
<evidence type="ECO:0000256" key="14">
    <source>
        <dbReference type="ARBA" id="ARBA00023180"/>
    </source>
</evidence>
<protein>
    <submittedName>
        <fullName evidence="19">Integrin alpha-1-like</fullName>
    </submittedName>
</protein>
<dbReference type="InterPro" id="IPR013649">
    <property type="entry name" value="Integrin_alpha_Ig-like_1"/>
</dbReference>
<dbReference type="PROSITE" id="PS00242">
    <property type="entry name" value="INTEGRIN_ALPHA"/>
    <property type="match status" value="1"/>
</dbReference>
<dbReference type="PANTHER" id="PTHR23220">
    <property type="entry name" value="INTEGRIN ALPHA"/>
    <property type="match status" value="1"/>
</dbReference>
<evidence type="ECO:0000313" key="19">
    <source>
        <dbReference type="RefSeq" id="XP_032809280.1"/>
    </source>
</evidence>
<proteinExistence type="inferred from homology"/>
<evidence type="ECO:0000256" key="10">
    <source>
        <dbReference type="ARBA" id="ARBA00023037"/>
    </source>
</evidence>
<dbReference type="PANTHER" id="PTHR23220:SF134">
    <property type="entry name" value="INTEGRIN ALPHA-2 DOMAIN-CONTAINING PROTEIN"/>
    <property type="match status" value="1"/>
</dbReference>
<keyword evidence="12" id="KW-1015">Disulfide bond</keyword>
<evidence type="ECO:0000256" key="15">
    <source>
        <dbReference type="PROSITE-ProRule" id="PRU00803"/>
    </source>
</evidence>
<dbReference type="InterPro" id="IPR028994">
    <property type="entry name" value="Integrin_alpha_N"/>
</dbReference>
<dbReference type="Pfam" id="PF00092">
    <property type="entry name" value="VWA"/>
    <property type="match status" value="1"/>
</dbReference>
<dbReference type="InterPro" id="IPR048286">
    <property type="entry name" value="Integrin_alpha_Ig-like_3"/>
</dbReference>
<accession>A0AAJ7T2N7</accession>
<comment type="subcellular location">
    <subcellularLocation>
        <location evidence="1 16">Membrane</location>
        <topology evidence="1 16">Single-pass type I membrane protein</topology>
    </subcellularLocation>
</comment>
<keyword evidence="11 16" id="KW-0472">Membrane</keyword>
<dbReference type="Pfam" id="PF01839">
    <property type="entry name" value="FG-GAP"/>
    <property type="match status" value="2"/>
</dbReference>
<dbReference type="PRINTS" id="PR01185">
    <property type="entry name" value="INTEGRINA"/>
</dbReference>
<keyword evidence="4" id="KW-0479">Metal-binding</keyword>
<keyword evidence="9 16" id="KW-1133">Transmembrane helix</keyword>
<keyword evidence="18" id="KW-1185">Reference proteome</keyword>
<dbReference type="GO" id="GO:0046872">
    <property type="term" value="F:metal ion binding"/>
    <property type="evidence" value="ECO:0007669"/>
    <property type="project" value="UniProtKB-KW"/>
</dbReference>
<dbReference type="PROSITE" id="PS51470">
    <property type="entry name" value="FG_GAP"/>
    <property type="match status" value="4"/>
</dbReference>
<keyword evidence="14" id="KW-0325">Glycoprotein</keyword>
<keyword evidence="5 16" id="KW-0732">Signal</keyword>
<keyword evidence="7" id="KW-0106">Calcium</keyword>